<dbReference type="Proteomes" id="UP000250079">
    <property type="component" value="Chromosome"/>
</dbReference>
<sequence>MVGNRSAGTSLFDLLARAWTLDDEVVQTGFNRADSAVYFRLQSGKLALATTRDSESPKSRTRIETDTGRTTIRQRENPIPEARIIPIALNAELPIVRFGENGFMAVDADGVPHQITAQGQCIEKANSIVGPQITSLCSDRSGETLAIAGPLSICVYKASSLQVLAEIDIERHISCMAFSADGEQLAAWGEGSLTLIDKKNPASAIHHIDGINEVSQINWDSSGNYLSCTANTHAFWIVDANAGTARIIEGYPGKVKIATFNEAGKALVTSGAFRLAGWSTEDLPGKDHPGTPLSSGKPGMVIVNTLAAHPKRSLVAVGYPDGLVTISSVGTPEEMMVHKENGTEVNDLAWSDTGEHLSIAFKSGKAAVVTFPDKLFK</sequence>
<gene>
    <name evidence="1" type="ORF">IMCC3135_23950</name>
</gene>
<reference evidence="1 2" key="1">
    <citation type="submission" date="2016-12" db="EMBL/GenBank/DDBJ databases">
        <authorList>
            <person name="Song W.-J."/>
            <person name="Kurnit D.M."/>
        </authorList>
    </citation>
    <scope>NUCLEOTIDE SEQUENCE [LARGE SCALE GENOMIC DNA]</scope>
    <source>
        <strain evidence="1 2">IMCC3135</strain>
    </source>
</reference>
<dbReference type="Gene3D" id="2.130.10.10">
    <property type="entry name" value="YVTN repeat-like/Quinoprotein amine dehydrogenase"/>
    <property type="match status" value="2"/>
</dbReference>
<dbReference type="InterPro" id="IPR001680">
    <property type="entry name" value="WD40_rpt"/>
</dbReference>
<organism evidence="1 2">
    <name type="scientific">Granulosicoccus antarcticus IMCC3135</name>
    <dbReference type="NCBI Taxonomy" id="1192854"/>
    <lineage>
        <taxon>Bacteria</taxon>
        <taxon>Pseudomonadati</taxon>
        <taxon>Pseudomonadota</taxon>
        <taxon>Gammaproteobacteria</taxon>
        <taxon>Chromatiales</taxon>
        <taxon>Granulosicoccaceae</taxon>
        <taxon>Granulosicoccus</taxon>
    </lineage>
</organism>
<accession>A0A2Z2NU80</accession>
<evidence type="ECO:0008006" key="3">
    <source>
        <dbReference type="Google" id="ProtNLM"/>
    </source>
</evidence>
<protein>
    <recommendedName>
        <fullName evidence="3">Anaphase-promoting complex subunit 4 WD40 domain-containing protein</fullName>
    </recommendedName>
</protein>
<evidence type="ECO:0000313" key="2">
    <source>
        <dbReference type="Proteomes" id="UP000250079"/>
    </source>
</evidence>
<keyword evidence="2" id="KW-1185">Reference proteome</keyword>
<dbReference type="KEGG" id="gai:IMCC3135_23950"/>
<evidence type="ECO:0000313" key="1">
    <source>
        <dbReference type="EMBL" id="ASJ74859.1"/>
    </source>
</evidence>
<dbReference type="SMART" id="SM00320">
    <property type="entry name" value="WD40"/>
    <property type="match status" value="4"/>
</dbReference>
<name>A0A2Z2NU80_9GAMM</name>
<dbReference type="RefSeq" id="WP_088919836.1">
    <property type="nucleotide sequence ID" value="NZ_CP018632.1"/>
</dbReference>
<dbReference type="InterPro" id="IPR015943">
    <property type="entry name" value="WD40/YVTN_repeat-like_dom_sf"/>
</dbReference>
<dbReference type="OrthoDB" id="5800347at2"/>
<proteinExistence type="predicted"/>
<dbReference type="AlphaFoldDB" id="A0A2Z2NU80"/>
<dbReference type="EMBL" id="CP018632">
    <property type="protein sequence ID" value="ASJ74859.1"/>
    <property type="molecule type" value="Genomic_DNA"/>
</dbReference>
<dbReference type="SUPFAM" id="SSF82171">
    <property type="entry name" value="DPP6 N-terminal domain-like"/>
    <property type="match status" value="1"/>
</dbReference>